<dbReference type="PANTHER" id="PTHR46191">
    <property type="match status" value="1"/>
</dbReference>
<dbReference type="InterPro" id="IPR023214">
    <property type="entry name" value="HAD_sf"/>
</dbReference>
<dbReference type="Pfam" id="PF00702">
    <property type="entry name" value="Hydrolase"/>
    <property type="match status" value="1"/>
</dbReference>
<keyword evidence="3" id="KW-1185">Reference proteome</keyword>
<evidence type="ECO:0000313" key="3">
    <source>
        <dbReference type="Proteomes" id="UP000515159"/>
    </source>
</evidence>
<dbReference type="InterPro" id="IPR011949">
    <property type="entry name" value="HAD-SF_hydro_IA_REG-2-like"/>
</dbReference>
<evidence type="ECO:0000256" key="1">
    <source>
        <dbReference type="ARBA" id="ARBA00007958"/>
    </source>
</evidence>
<dbReference type="SFLD" id="SFLDG01129">
    <property type="entry name" value="C1.5:_HAD__Beta-PGM__Phosphata"/>
    <property type="match status" value="1"/>
</dbReference>
<sequence length="239" mass="27566">MKLKLLTWDVKDTLVRLTCSVGEQYSAVAKSFGIHLEPKVLESSFHKVYRVQNKLFPNYGLNRGLSSQQWWTDVVKQTFRHCGINEDCTLNFIAENLYRDYSMVKNWEVLPGVQETLYQCRQLGLRLAVISNFDQRLDQILDHCNLGHHFEFILTSEMAGVAKPDVQIFQKALLMAKVMPQHAAHIGDNYINDYLGARDAGMQSYLIQQGGYHDSCERQVPKKHILQSPCQVLTIFERE</sequence>
<evidence type="ECO:0000313" key="4">
    <source>
        <dbReference type="RefSeq" id="XP_033816826.1"/>
    </source>
</evidence>
<dbReference type="NCBIfam" id="TIGR01549">
    <property type="entry name" value="HAD-SF-IA-v1"/>
    <property type="match status" value="1"/>
</dbReference>
<dbReference type="NCBIfam" id="TIGR02252">
    <property type="entry name" value="DREG-2"/>
    <property type="match status" value="1"/>
</dbReference>
<dbReference type="CDD" id="cd16415">
    <property type="entry name" value="HAD_dREG-2_like"/>
    <property type="match status" value="1"/>
</dbReference>
<dbReference type="Gene3D" id="1.10.150.720">
    <property type="entry name" value="Haloacid dehalogenase-like hydrolase"/>
    <property type="match status" value="1"/>
</dbReference>
<accession>A0A6P8SPK0</accession>
<dbReference type="InterPro" id="IPR036412">
    <property type="entry name" value="HAD-like_sf"/>
</dbReference>
<comment type="similarity">
    <text evidence="1">Belongs to the HAD-like hydrolase superfamily.</text>
</comment>
<dbReference type="OrthoDB" id="444127at2759"/>
<dbReference type="Gene3D" id="3.40.50.1000">
    <property type="entry name" value="HAD superfamily/HAD-like"/>
    <property type="match status" value="1"/>
</dbReference>
<dbReference type="KEGG" id="gsh:117367876"/>
<name>A0A6P8SPK0_GEOSA</name>
<dbReference type="InParanoid" id="A0A6P8SPK0"/>
<protein>
    <recommendedName>
        <fullName evidence="2">Haloacid dehalogenase-like hydrolase domain-containing protein 3</fullName>
    </recommendedName>
</protein>
<dbReference type="GeneID" id="117367876"/>
<dbReference type="FunCoup" id="A0A6P8SPK0">
    <property type="interactions" value="1022"/>
</dbReference>
<proteinExistence type="inferred from homology"/>
<dbReference type="RefSeq" id="XP_033816826.1">
    <property type="nucleotide sequence ID" value="XM_033960935.1"/>
</dbReference>
<dbReference type="CTD" id="81932"/>
<dbReference type="Proteomes" id="UP000515159">
    <property type="component" value="Chromosome 10"/>
</dbReference>
<organism evidence="3 4">
    <name type="scientific">Geotrypetes seraphini</name>
    <name type="common">Gaboon caecilian</name>
    <name type="synonym">Caecilia seraphini</name>
    <dbReference type="NCBI Taxonomy" id="260995"/>
    <lineage>
        <taxon>Eukaryota</taxon>
        <taxon>Metazoa</taxon>
        <taxon>Chordata</taxon>
        <taxon>Craniata</taxon>
        <taxon>Vertebrata</taxon>
        <taxon>Euteleostomi</taxon>
        <taxon>Amphibia</taxon>
        <taxon>Gymnophiona</taxon>
        <taxon>Geotrypetes</taxon>
    </lineage>
</organism>
<dbReference type="PANTHER" id="PTHR46191:SF2">
    <property type="entry name" value="HALOACID DEHALOGENASE-LIKE HYDROLASE DOMAIN-CONTAINING PROTEIN 3"/>
    <property type="match status" value="1"/>
</dbReference>
<gene>
    <name evidence="4" type="primary">HDHD3</name>
</gene>
<dbReference type="SUPFAM" id="SSF56784">
    <property type="entry name" value="HAD-like"/>
    <property type="match status" value="1"/>
</dbReference>
<dbReference type="InterPro" id="IPR051828">
    <property type="entry name" value="HAD-like_hydrolase_domain"/>
</dbReference>
<evidence type="ECO:0000256" key="2">
    <source>
        <dbReference type="ARBA" id="ARBA00015556"/>
    </source>
</evidence>
<dbReference type="AlphaFoldDB" id="A0A6P8SPK0"/>
<dbReference type="GO" id="GO:0005634">
    <property type="term" value="C:nucleus"/>
    <property type="evidence" value="ECO:0007669"/>
    <property type="project" value="TreeGrafter"/>
</dbReference>
<reference evidence="4" key="1">
    <citation type="submission" date="2025-08" db="UniProtKB">
        <authorList>
            <consortium name="RefSeq"/>
        </authorList>
    </citation>
    <scope>IDENTIFICATION</scope>
</reference>
<dbReference type="SFLD" id="SFLDS00003">
    <property type="entry name" value="Haloacid_Dehalogenase"/>
    <property type="match status" value="1"/>
</dbReference>
<dbReference type="InterPro" id="IPR044924">
    <property type="entry name" value="HAD-SF_hydro_IA_REG-2-like_cap"/>
</dbReference>
<dbReference type="InterPro" id="IPR006439">
    <property type="entry name" value="HAD-SF_hydro_IA"/>
</dbReference>